<keyword evidence="2" id="KW-1185">Reference proteome</keyword>
<reference evidence="1 2" key="1">
    <citation type="journal article" date="2013" name="Genome Biol.">
        <title>The genome sequence of the most widely cultivated cacao type and its use to identify candidate genes regulating pod color.</title>
        <authorList>
            <person name="Motamayor J.C."/>
            <person name="Mockaitis K."/>
            <person name="Schmutz J."/>
            <person name="Haiminen N."/>
            <person name="Iii D.L."/>
            <person name="Cornejo O."/>
            <person name="Findley S.D."/>
            <person name="Zheng P."/>
            <person name="Utro F."/>
            <person name="Royaert S."/>
            <person name="Saski C."/>
            <person name="Jenkins J."/>
            <person name="Podicheti R."/>
            <person name="Zhao M."/>
            <person name="Scheffler B.E."/>
            <person name="Stack J.C."/>
            <person name="Feltus F.A."/>
            <person name="Mustiga G.M."/>
            <person name="Amores F."/>
            <person name="Phillips W."/>
            <person name="Marelli J.P."/>
            <person name="May G.D."/>
            <person name="Shapiro H."/>
            <person name="Ma J."/>
            <person name="Bustamante C.D."/>
            <person name="Schnell R.J."/>
            <person name="Main D."/>
            <person name="Gilbert D."/>
            <person name="Parida L."/>
            <person name="Kuhn D.N."/>
        </authorList>
    </citation>
    <scope>NUCLEOTIDE SEQUENCE [LARGE SCALE GENOMIC DNA]</scope>
    <source>
        <strain evidence="2">cv. Matina 1-6</strain>
    </source>
</reference>
<evidence type="ECO:0000313" key="1">
    <source>
        <dbReference type="EMBL" id="EOY25818.1"/>
    </source>
</evidence>
<dbReference type="InParanoid" id="A0A061G8S1"/>
<evidence type="ECO:0000313" key="2">
    <source>
        <dbReference type="Proteomes" id="UP000026915"/>
    </source>
</evidence>
<proteinExistence type="predicted"/>
<dbReference type="EMBL" id="CM001884">
    <property type="protein sequence ID" value="EOY25818.1"/>
    <property type="molecule type" value="Genomic_DNA"/>
</dbReference>
<dbReference type="AlphaFoldDB" id="A0A061G8S1"/>
<protein>
    <submittedName>
        <fullName evidence="1">Uncharacterized protein</fullName>
    </submittedName>
</protein>
<name>A0A061G8S1_THECC</name>
<dbReference type="Gramene" id="EOY25818">
    <property type="protein sequence ID" value="EOY25818"/>
    <property type="gene ID" value="TCM_027191"/>
</dbReference>
<organism evidence="1 2">
    <name type="scientific">Theobroma cacao</name>
    <name type="common">Cacao</name>
    <name type="synonym">Cocoa</name>
    <dbReference type="NCBI Taxonomy" id="3641"/>
    <lineage>
        <taxon>Eukaryota</taxon>
        <taxon>Viridiplantae</taxon>
        <taxon>Streptophyta</taxon>
        <taxon>Embryophyta</taxon>
        <taxon>Tracheophyta</taxon>
        <taxon>Spermatophyta</taxon>
        <taxon>Magnoliopsida</taxon>
        <taxon>eudicotyledons</taxon>
        <taxon>Gunneridae</taxon>
        <taxon>Pentapetalae</taxon>
        <taxon>rosids</taxon>
        <taxon>malvids</taxon>
        <taxon>Malvales</taxon>
        <taxon>Malvaceae</taxon>
        <taxon>Byttnerioideae</taxon>
        <taxon>Theobroma</taxon>
    </lineage>
</organism>
<accession>A0A061G8S1</accession>
<sequence>MIFVYMESSLSLASEQKLTCSVPDLRIRFKKSREDIVVLTSEGALDKVAESEPGCQVHVRPIGPIIGLEST</sequence>
<gene>
    <name evidence="1" type="ORF">TCM_027191</name>
</gene>
<dbReference type="Proteomes" id="UP000026915">
    <property type="component" value="Chromosome 6"/>
</dbReference>
<dbReference type="HOGENOM" id="CLU_2745183_0_0_1"/>